<feature type="compositionally biased region" description="Basic and acidic residues" evidence="1">
    <location>
        <begin position="409"/>
        <end position="427"/>
    </location>
</feature>
<keyword evidence="3" id="KW-0418">Kinase</keyword>
<sequence length="540" mass="58328">MNAVAEHAVRESRSENHSGSRGGDHAEEPDGSRGGEEDRAARRVGNFAGNRAMRSAAFVSRWFRTHWFRVAMALFILAATLIEWAAIPPVYPLNFLFSGISVVGIVLSPFMPRTSGWMIIATVLGRLFVLDLSGPNPLWAAYLALAIIGYDSAIPVAIGALVTVSLAECVPVALNTFNAISATWVGMVNYIGMFTLATMAGMSFRWRKQRDEMRDHAMALERRQWQADTLRRNTRLASRIHDSASGGLSYIALTAQRQLRRTPDDPAHATERRDWEFVNTQALDVLDEIHHVIDLLEEVAPGQLANPTGSADHAGSVRPDRTVGAATIVQAVGAGRERLSRLGFHGTFEIRGELPDDAADESVREAANLIGELTANIGRHLDPATGGYYCVVTLGHDTIEIMETNPLRQPRDAEHGDGEARGRGENRASTDIAGVVFDTADEPDGRGEMAVSDGNVDFSAGIPSHGSGLMMHRRIIAGLGGVLNDSAEDGDWVLYARIPTRPAGDSFGRLDSGTASERNGALHPDGRALARSERDSGSPS</sequence>
<protein>
    <submittedName>
        <fullName evidence="3">Signal transduction histidine kinase-like protein</fullName>
    </submittedName>
</protein>
<feature type="transmembrane region" description="Helical" evidence="2">
    <location>
        <begin position="184"/>
        <end position="204"/>
    </location>
</feature>
<dbReference type="eggNOG" id="COG4585">
    <property type="taxonomic scope" value="Bacteria"/>
</dbReference>
<feature type="transmembrane region" description="Helical" evidence="2">
    <location>
        <begin position="141"/>
        <end position="164"/>
    </location>
</feature>
<dbReference type="GO" id="GO:0016301">
    <property type="term" value="F:kinase activity"/>
    <property type="evidence" value="ECO:0007669"/>
    <property type="project" value="UniProtKB-KW"/>
</dbReference>
<reference evidence="3 4" key="1">
    <citation type="submission" date="2014-03" db="EMBL/GenBank/DDBJ databases">
        <title>Genomics of Bifidobacteria.</title>
        <authorList>
            <person name="Ventura M."/>
            <person name="Milani C."/>
            <person name="Lugli G.A."/>
        </authorList>
    </citation>
    <scope>NUCLEOTIDE SEQUENCE [LARGE SCALE GENOMIC DNA]</scope>
    <source>
        <strain evidence="3 4">DSM 23975</strain>
    </source>
</reference>
<evidence type="ECO:0000313" key="3">
    <source>
        <dbReference type="EMBL" id="KFI87196.1"/>
    </source>
</evidence>
<dbReference type="RefSeq" id="WP_044088414.1">
    <property type="nucleotide sequence ID" value="NZ_JDUW01000001.1"/>
</dbReference>
<dbReference type="AlphaFoldDB" id="A0A087CV96"/>
<keyword evidence="2" id="KW-0812">Transmembrane</keyword>
<feature type="region of interest" description="Disordered" evidence="1">
    <location>
        <begin position="503"/>
        <end position="540"/>
    </location>
</feature>
<name>A0A087CV96_9BIFI</name>
<keyword evidence="2" id="KW-1133">Transmembrane helix</keyword>
<dbReference type="Proteomes" id="UP000028984">
    <property type="component" value="Unassembled WGS sequence"/>
</dbReference>
<organism evidence="3 4">
    <name type="scientific">Bifidobacterium reuteri DSM 23975</name>
    <dbReference type="NCBI Taxonomy" id="1437610"/>
    <lineage>
        <taxon>Bacteria</taxon>
        <taxon>Bacillati</taxon>
        <taxon>Actinomycetota</taxon>
        <taxon>Actinomycetes</taxon>
        <taxon>Bifidobacteriales</taxon>
        <taxon>Bifidobacteriaceae</taxon>
        <taxon>Bifidobacterium</taxon>
    </lineage>
</organism>
<keyword evidence="4" id="KW-1185">Reference proteome</keyword>
<evidence type="ECO:0000256" key="2">
    <source>
        <dbReference type="SAM" id="Phobius"/>
    </source>
</evidence>
<feature type="region of interest" description="Disordered" evidence="1">
    <location>
        <begin position="407"/>
        <end position="427"/>
    </location>
</feature>
<evidence type="ECO:0000313" key="4">
    <source>
        <dbReference type="Proteomes" id="UP000028984"/>
    </source>
</evidence>
<feature type="compositionally biased region" description="Basic and acidic residues" evidence="1">
    <location>
        <begin position="524"/>
        <end position="540"/>
    </location>
</feature>
<keyword evidence="2" id="KW-0472">Membrane</keyword>
<dbReference type="EMBL" id="JGZK01000003">
    <property type="protein sequence ID" value="KFI87196.1"/>
    <property type="molecule type" value="Genomic_DNA"/>
</dbReference>
<feature type="compositionally biased region" description="Basic and acidic residues" evidence="1">
    <location>
        <begin position="7"/>
        <end position="39"/>
    </location>
</feature>
<proteinExistence type="predicted"/>
<gene>
    <name evidence="3" type="ORF">BREU_0220</name>
</gene>
<accession>A0A087CV96</accession>
<dbReference type="STRING" id="1437610.BREU_0220"/>
<comment type="caution">
    <text evidence="3">The sequence shown here is derived from an EMBL/GenBank/DDBJ whole genome shotgun (WGS) entry which is preliminary data.</text>
</comment>
<feature type="transmembrane region" description="Helical" evidence="2">
    <location>
        <begin position="67"/>
        <end position="86"/>
    </location>
</feature>
<evidence type="ECO:0000256" key="1">
    <source>
        <dbReference type="SAM" id="MobiDB-lite"/>
    </source>
</evidence>
<keyword evidence="3" id="KW-0808">Transferase</keyword>
<feature type="region of interest" description="Disordered" evidence="1">
    <location>
        <begin position="1"/>
        <end position="39"/>
    </location>
</feature>